<protein>
    <submittedName>
        <fullName evidence="5">Uncharacterized protein LOC125179208</fullName>
    </submittedName>
</protein>
<feature type="chain" id="PRO_5036847908" evidence="2">
    <location>
        <begin position="28"/>
        <end position="657"/>
    </location>
</feature>
<feature type="region of interest" description="Disordered" evidence="1">
    <location>
        <begin position="555"/>
        <end position="627"/>
    </location>
</feature>
<feature type="compositionally biased region" description="Polar residues" evidence="1">
    <location>
        <begin position="562"/>
        <end position="610"/>
    </location>
</feature>
<dbReference type="PROSITE" id="PS50835">
    <property type="entry name" value="IG_LIKE"/>
    <property type="match status" value="1"/>
</dbReference>
<keyword evidence="4" id="KW-1185">Reference proteome</keyword>
<dbReference type="Proteomes" id="UP000694843">
    <property type="component" value="Unplaced"/>
</dbReference>
<sequence length="657" mass="72883">MKSSAQLCGAAVLLLLQAVGSLTAVQGMEVSSVEVPRYLLLGESATLACHFRLQDEVLYSLTWWKDGRQFYSYIPSNSPRVVVFNVPGVTVNIDASREGRVELVGVTAATGGQYRCELVGEGPTFTTTFASANLSIINTPDGPPVIRGLKDLYHEGDVISLTCTSYRSFPAAQLSWSIKEDEELQQSNILDDRQSLQPRLGKIESVTNKKVKGTLGLEQARKNDLPRSNIRMQIPAQSEILKGKDTRASDHTAYGQAADAAAARKTTAPIPFTYSTKFNRSAIPTNHGKFSEVLEDLKNISSDVHGKAQNYLLHSRESSSYPLFFSFRSLKSISLANKQPTLTHKRTFYSKKKLFGWREVKDLRGSSASPFFNQDNSLYSKDNSYDYPMLSELVSQATNLRHATTLQELTLPPHVQKHFHSSTPGPPLENTYTTTQMYHTYTTTQVHNSYTSPLLRNTNEHTTAPHYNTYSKVHHNTVHHNKQQTERVVREHGSLSAAKELVNAHVSREELPGLPKHRLALQTRAVGPQQHAPSERARHAFRQIEKALTEEQPPVVEVVWRGSSSRADSEQTVNSSNRGGDSNRGRTSNRGGTSNREGTSNRGGTSNTEVHSNRGGEQAVSSVPADGAEETLYTDSLTLRLPATRRLARRNVVTLRY</sequence>
<name>A0A979FTP6_HYAAZ</name>
<evidence type="ECO:0000313" key="4">
    <source>
        <dbReference type="Proteomes" id="UP000694843"/>
    </source>
</evidence>
<dbReference type="InterPro" id="IPR007110">
    <property type="entry name" value="Ig-like_dom"/>
</dbReference>
<evidence type="ECO:0000256" key="2">
    <source>
        <dbReference type="SAM" id="SignalP"/>
    </source>
</evidence>
<reference evidence="5" key="1">
    <citation type="submission" date="2025-08" db="UniProtKB">
        <authorList>
            <consortium name="RefSeq"/>
        </authorList>
    </citation>
    <scope>IDENTIFICATION</scope>
    <source>
        <tissue evidence="5">Whole organism</tissue>
    </source>
</reference>
<dbReference type="InterPro" id="IPR013783">
    <property type="entry name" value="Ig-like_fold"/>
</dbReference>
<keyword evidence="2" id="KW-0732">Signal</keyword>
<dbReference type="OrthoDB" id="7375975at2759"/>
<dbReference type="GeneID" id="125179208"/>
<dbReference type="Gene3D" id="2.60.40.10">
    <property type="entry name" value="Immunoglobulins"/>
    <property type="match status" value="1"/>
</dbReference>
<evidence type="ECO:0000313" key="5">
    <source>
        <dbReference type="RefSeq" id="XP_047740569.1"/>
    </source>
</evidence>
<evidence type="ECO:0000259" key="3">
    <source>
        <dbReference type="PROSITE" id="PS50835"/>
    </source>
</evidence>
<dbReference type="KEGG" id="hazt:125179208"/>
<dbReference type="RefSeq" id="XP_047740569.1">
    <property type="nucleotide sequence ID" value="XM_047884613.1"/>
</dbReference>
<dbReference type="AlphaFoldDB" id="A0A979FTP6"/>
<dbReference type="PANTHER" id="PTHR21261:SF15">
    <property type="entry name" value="BEATEN PATH IIIA, ISOFORM D-RELATED"/>
    <property type="match status" value="1"/>
</dbReference>
<dbReference type="InterPro" id="IPR036179">
    <property type="entry name" value="Ig-like_dom_sf"/>
</dbReference>
<feature type="domain" description="Ig-like" evidence="3">
    <location>
        <begin position="42"/>
        <end position="135"/>
    </location>
</feature>
<accession>A0A979FTP6</accession>
<gene>
    <name evidence="5" type="primary">LOC125179208</name>
</gene>
<proteinExistence type="predicted"/>
<dbReference type="PANTHER" id="PTHR21261">
    <property type="entry name" value="BEAT PROTEIN"/>
    <property type="match status" value="1"/>
</dbReference>
<organism evidence="4 5">
    <name type="scientific">Hyalella azteca</name>
    <name type="common">Amphipod</name>
    <dbReference type="NCBI Taxonomy" id="294128"/>
    <lineage>
        <taxon>Eukaryota</taxon>
        <taxon>Metazoa</taxon>
        <taxon>Ecdysozoa</taxon>
        <taxon>Arthropoda</taxon>
        <taxon>Crustacea</taxon>
        <taxon>Multicrustacea</taxon>
        <taxon>Malacostraca</taxon>
        <taxon>Eumalacostraca</taxon>
        <taxon>Peracarida</taxon>
        <taxon>Amphipoda</taxon>
        <taxon>Senticaudata</taxon>
        <taxon>Talitrida</taxon>
        <taxon>Talitroidea</taxon>
        <taxon>Hyalellidae</taxon>
        <taxon>Hyalella</taxon>
    </lineage>
</organism>
<evidence type="ECO:0000256" key="1">
    <source>
        <dbReference type="SAM" id="MobiDB-lite"/>
    </source>
</evidence>
<feature type="signal peptide" evidence="2">
    <location>
        <begin position="1"/>
        <end position="27"/>
    </location>
</feature>
<dbReference type="SUPFAM" id="SSF48726">
    <property type="entry name" value="Immunoglobulin"/>
    <property type="match status" value="1"/>
</dbReference>